<evidence type="ECO:0000313" key="2">
    <source>
        <dbReference type="EMBL" id="CAH0550292.1"/>
    </source>
</evidence>
<protein>
    <submittedName>
        <fullName evidence="2">Uncharacterized protein</fullName>
    </submittedName>
</protein>
<dbReference type="OrthoDB" id="6781545at2759"/>
<evidence type="ECO:0000313" key="3">
    <source>
        <dbReference type="Proteomes" id="UP001154078"/>
    </source>
</evidence>
<name>A0A9P0FE52_BRAAE</name>
<proteinExistence type="predicted"/>
<keyword evidence="3" id="KW-1185">Reference proteome</keyword>
<gene>
    <name evidence="2" type="ORF">MELIAE_LOCUS3147</name>
</gene>
<reference evidence="2" key="1">
    <citation type="submission" date="2021-12" db="EMBL/GenBank/DDBJ databases">
        <authorList>
            <person name="King R."/>
        </authorList>
    </citation>
    <scope>NUCLEOTIDE SEQUENCE</scope>
</reference>
<organism evidence="2 3">
    <name type="scientific">Brassicogethes aeneus</name>
    <name type="common">Rape pollen beetle</name>
    <name type="synonym">Meligethes aeneus</name>
    <dbReference type="NCBI Taxonomy" id="1431903"/>
    <lineage>
        <taxon>Eukaryota</taxon>
        <taxon>Metazoa</taxon>
        <taxon>Ecdysozoa</taxon>
        <taxon>Arthropoda</taxon>
        <taxon>Hexapoda</taxon>
        <taxon>Insecta</taxon>
        <taxon>Pterygota</taxon>
        <taxon>Neoptera</taxon>
        <taxon>Endopterygota</taxon>
        <taxon>Coleoptera</taxon>
        <taxon>Polyphaga</taxon>
        <taxon>Cucujiformia</taxon>
        <taxon>Nitidulidae</taxon>
        <taxon>Meligethinae</taxon>
        <taxon>Brassicogethes</taxon>
    </lineage>
</organism>
<feature type="region of interest" description="Disordered" evidence="1">
    <location>
        <begin position="1"/>
        <end position="40"/>
    </location>
</feature>
<evidence type="ECO:0000256" key="1">
    <source>
        <dbReference type="SAM" id="MobiDB-lite"/>
    </source>
</evidence>
<dbReference type="AlphaFoldDB" id="A0A9P0FE52"/>
<dbReference type="EMBL" id="OV121133">
    <property type="protein sequence ID" value="CAH0550292.1"/>
    <property type="molecule type" value="Genomic_DNA"/>
</dbReference>
<dbReference type="InterPro" id="IPR007999">
    <property type="entry name" value="DUF745"/>
</dbReference>
<sequence length="220" mass="23409">MQQSHVPQSHVQQNHVAQSHVQQNHVQQDHGQQNHLQQSYNEESHIPRHFLSQSHHRVESRQIQEALSTNPENHEYISNSAFDEGGSRALQAKTAVQNQHTAGSQAAFGAKSSLAQAALGAAATAQAALVGKQVIAQGLKKQLIEAQHQLQAEITQYHQTQTAAELAETEALAQKALAAASIAQSNAAAAGAAVAVAAESSKHATGHVQESNSGPVGYYH</sequence>
<accession>A0A9P0FE52</accession>
<feature type="compositionally biased region" description="Low complexity" evidence="1">
    <location>
        <begin position="1"/>
        <end position="38"/>
    </location>
</feature>
<dbReference type="Pfam" id="PF05335">
    <property type="entry name" value="DUF745"/>
    <property type="match status" value="1"/>
</dbReference>
<dbReference type="Proteomes" id="UP001154078">
    <property type="component" value="Chromosome 2"/>
</dbReference>
<dbReference type="PANTHER" id="PTHR37161">
    <property type="entry name" value="HDC10475"/>
    <property type="match status" value="1"/>
</dbReference>
<dbReference type="PANTHER" id="PTHR37161:SF3">
    <property type="entry name" value="HDC10475"/>
    <property type="match status" value="1"/>
</dbReference>